<dbReference type="AlphaFoldDB" id="A0A6G1WV82"/>
<keyword evidence="1" id="KW-0804">Transcription</keyword>
<reference evidence="3" key="1">
    <citation type="journal article" date="2013" name="Genome Biol.">
        <title>Comparative genomics of the core and accessory genomes of 48 Sinorhizobium strains comprising five genospecies.</title>
        <authorList>
            <person name="Sugawara M."/>
            <person name="Epstein B."/>
            <person name="Badgley B.D."/>
            <person name="Unno T."/>
            <person name="Xu L."/>
            <person name="Reese J."/>
            <person name="Gyaneshwar P."/>
            <person name="Denny R."/>
            <person name="Mudge J."/>
            <person name="Bharti A.K."/>
            <person name="Farmer A.D."/>
            <person name="May G.D."/>
            <person name="Woodward J.E."/>
            <person name="Medigue C."/>
            <person name="Vallenet D."/>
            <person name="Lajus A."/>
            <person name="Rouy Z."/>
            <person name="Martinez-Vaz B."/>
            <person name="Tiffin P."/>
            <person name="Young N.D."/>
            <person name="Sadowsky M.J."/>
        </authorList>
    </citation>
    <scope>NUCLEOTIDE SEQUENCE</scope>
    <source>
        <strain evidence="3">M1</strain>
    </source>
</reference>
<dbReference type="EMBL" id="WISB01000218">
    <property type="protein sequence ID" value="MQW73654.1"/>
    <property type="molecule type" value="Genomic_DNA"/>
</dbReference>
<evidence type="ECO:0000259" key="2">
    <source>
        <dbReference type="Pfam" id="PF02357"/>
    </source>
</evidence>
<comment type="caution">
    <text evidence="3">The sequence shown here is derived from an EMBL/GenBank/DDBJ whole genome shotgun (WGS) entry which is preliminary data.</text>
</comment>
<dbReference type="InterPro" id="IPR036735">
    <property type="entry name" value="NGN_dom_sf"/>
</dbReference>
<feature type="domain" description="NusG-like N-terminal" evidence="2">
    <location>
        <begin position="5"/>
        <end position="115"/>
    </location>
</feature>
<dbReference type="GO" id="GO:0006354">
    <property type="term" value="P:DNA-templated transcription elongation"/>
    <property type="evidence" value="ECO:0007669"/>
    <property type="project" value="InterPro"/>
</dbReference>
<evidence type="ECO:0000313" key="3">
    <source>
        <dbReference type="EMBL" id="MQW73654.1"/>
    </source>
</evidence>
<accession>A0A6G1WV82</accession>
<gene>
    <name evidence="3" type="ORF">GHJ91_32610</name>
</gene>
<dbReference type="RefSeq" id="WP_127587457.1">
    <property type="nucleotide sequence ID" value="NZ_RPJY01000046.1"/>
</dbReference>
<organism evidence="3">
    <name type="scientific">Sinorhizobium medicae</name>
    <dbReference type="NCBI Taxonomy" id="110321"/>
    <lineage>
        <taxon>Bacteria</taxon>
        <taxon>Pseudomonadati</taxon>
        <taxon>Pseudomonadota</taxon>
        <taxon>Alphaproteobacteria</taxon>
        <taxon>Hyphomicrobiales</taxon>
        <taxon>Rhizobiaceae</taxon>
        <taxon>Sinorhizobium/Ensifer group</taxon>
        <taxon>Sinorhizobium</taxon>
    </lineage>
</organism>
<dbReference type="InterPro" id="IPR006645">
    <property type="entry name" value="NGN-like_dom"/>
</dbReference>
<proteinExistence type="predicted"/>
<sequence>MSRSRWYAIRTAPGYQRMAAVDERLPESRRMESIIERNCRKDGFDIFMPSFYKKLKHHRTNEIIQKRFPFLVGYAFVNLPRLNFEELRSVEGVVCFLRGANYGPLEFPDATIESLYFAEHERRQAFLYEQHCRKENERHEQIQHLRGQLRKILPKGRKARVSMVDQAERAIDSLSPQIKERVQKIISELNWLTADVDVENLRQAV</sequence>
<protein>
    <recommendedName>
        <fullName evidence="2">NusG-like N-terminal domain-containing protein</fullName>
    </recommendedName>
</protein>
<name>A0A6G1WV82_9HYPH</name>
<dbReference type="Gene3D" id="3.30.70.940">
    <property type="entry name" value="NusG, N-terminal domain"/>
    <property type="match status" value="1"/>
</dbReference>
<dbReference type="Pfam" id="PF02357">
    <property type="entry name" value="NusG"/>
    <property type="match status" value="1"/>
</dbReference>
<dbReference type="SUPFAM" id="SSF82679">
    <property type="entry name" value="N-utilization substance G protein NusG, N-terminal domain"/>
    <property type="match status" value="1"/>
</dbReference>
<evidence type="ECO:0000256" key="1">
    <source>
        <dbReference type="ARBA" id="ARBA00023163"/>
    </source>
</evidence>